<keyword evidence="2" id="KW-0963">Cytoplasm</keyword>
<dbReference type="PROSITE" id="PS50053">
    <property type="entry name" value="UBIQUITIN_2"/>
    <property type="match status" value="2"/>
</dbReference>
<gene>
    <name evidence="4" type="ORF">POCTA_138.1.T1080133</name>
</gene>
<feature type="domain" description="Ubiquitin-like" evidence="3">
    <location>
        <begin position="238"/>
        <end position="296"/>
    </location>
</feature>
<dbReference type="SMART" id="SM00213">
    <property type="entry name" value="UBQ"/>
    <property type="match status" value="2"/>
</dbReference>
<dbReference type="PANTHER" id="PTHR46555">
    <property type="entry name" value="UBIQUITIN-LIKE PROTEIN 4A"/>
    <property type="match status" value="1"/>
</dbReference>
<evidence type="ECO:0000256" key="1">
    <source>
        <dbReference type="ARBA" id="ARBA00004496"/>
    </source>
</evidence>
<dbReference type="GO" id="GO:0006620">
    <property type="term" value="P:post-translational protein targeting to endoplasmic reticulum membrane"/>
    <property type="evidence" value="ECO:0007669"/>
    <property type="project" value="InterPro"/>
</dbReference>
<comment type="caution">
    <text evidence="4">The sequence shown here is derived from an EMBL/GenBank/DDBJ whole genome shotgun (WGS) entry which is preliminary data.</text>
</comment>
<dbReference type="GO" id="GO:0051087">
    <property type="term" value="F:protein-folding chaperone binding"/>
    <property type="evidence" value="ECO:0007669"/>
    <property type="project" value="TreeGrafter"/>
</dbReference>
<evidence type="ECO:0000313" key="4">
    <source>
        <dbReference type="EMBL" id="CAD8195146.1"/>
    </source>
</evidence>
<dbReference type="AlphaFoldDB" id="A0A8S1X7W9"/>
<reference evidence="4" key="1">
    <citation type="submission" date="2021-01" db="EMBL/GenBank/DDBJ databases">
        <authorList>
            <consortium name="Genoscope - CEA"/>
            <person name="William W."/>
        </authorList>
    </citation>
    <scope>NUCLEOTIDE SEQUENCE</scope>
</reference>
<dbReference type="EMBL" id="CAJJDP010000108">
    <property type="protein sequence ID" value="CAD8195146.1"/>
    <property type="molecule type" value="Genomic_DNA"/>
</dbReference>
<dbReference type="PANTHER" id="PTHR46555:SF1">
    <property type="entry name" value="UBIQUITIN-LIKE PROTEIN 4A"/>
    <property type="match status" value="1"/>
</dbReference>
<dbReference type="InterPro" id="IPR000626">
    <property type="entry name" value="Ubiquitin-like_dom"/>
</dbReference>
<sequence length="545" mass="63971">MIQYEEYCEEHAQFPISMICLNPKIFPQRKICCQCLISCDKKNELKSNELMTVQEFYQRLKLLSDEIDNNQKIEQKMFESMNKIVKQCKAILESQCHNQIQLEIKKLISEGIRPLTYGEIKKYSFLLVNDFKQKNEIIADLQKSLDSASSNILNSFQQYKENNSIKVQVNIQKDMKHERSQKQVTLPIHKKIEDLQQKFGEKDDCIYFNGEEIKNCNATLLDNNIWSGDEIIIKNTKISITLQDKQYQRMQFLLSRSETIFTIKTLVQEKEGIDPSQQKIIFYGRVLQDFEKLNDFKKDLTFLLDINKTAINLFDIDEKPKSIKLNPNFTFEKIIHQIQYHFDIPYKLISSLLINQKPLLNQQGISNLVDIQTQTINLQIKLSKPVILAKTLSGKIIIVNPKGNNAIPYIKQQIENEYNIPISHQHIYHKRNLMDDSKTLIEIGIKQFDTLNIKCDLDEKFEEELFIQVYNFYDKIIRLKVEPQISIIEGLLRDDRCYSGMVQECVSHYVKGIRVKEGQCFSDFNMKELDLIRTSGFFRSCSKMD</sequence>
<dbReference type="CDD" id="cd17039">
    <property type="entry name" value="Ubl_ubiquitin_like"/>
    <property type="match status" value="2"/>
</dbReference>
<evidence type="ECO:0000313" key="5">
    <source>
        <dbReference type="Proteomes" id="UP000683925"/>
    </source>
</evidence>
<evidence type="ECO:0000256" key="2">
    <source>
        <dbReference type="ARBA" id="ARBA00022490"/>
    </source>
</evidence>
<name>A0A8S1X7W9_PAROT</name>
<comment type="subcellular location">
    <subcellularLocation>
        <location evidence="1">Cytoplasm</location>
    </subcellularLocation>
</comment>
<protein>
    <recommendedName>
        <fullName evidence="3">Ubiquitin-like domain-containing protein</fullName>
    </recommendedName>
</protein>
<dbReference type="OrthoDB" id="309350at2759"/>
<evidence type="ECO:0000259" key="3">
    <source>
        <dbReference type="PROSITE" id="PS50053"/>
    </source>
</evidence>
<dbReference type="Pfam" id="PF00240">
    <property type="entry name" value="ubiquitin"/>
    <property type="match status" value="2"/>
</dbReference>
<dbReference type="GO" id="GO:0071818">
    <property type="term" value="C:BAT3 complex"/>
    <property type="evidence" value="ECO:0007669"/>
    <property type="project" value="TreeGrafter"/>
</dbReference>
<proteinExistence type="predicted"/>
<accession>A0A8S1X7W9</accession>
<organism evidence="4 5">
    <name type="scientific">Paramecium octaurelia</name>
    <dbReference type="NCBI Taxonomy" id="43137"/>
    <lineage>
        <taxon>Eukaryota</taxon>
        <taxon>Sar</taxon>
        <taxon>Alveolata</taxon>
        <taxon>Ciliophora</taxon>
        <taxon>Intramacronucleata</taxon>
        <taxon>Oligohymenophorea</taxon>
        <taxon>Peniculida</taxon>
        <taxon>Parameciidae</taxon>
        <taxon>Paramecium</taxon>
    </lineage>
</organism>
<feature type="domain" description="Ubiquitin-like" evidence="3">
    <location>
        <begin position="387"/>
        <end position="453"/>
    </location>
</feature>
<keyword evidence="5" id="KW-1185">Reference proteome</keyword>
<dbReference type="GO" id="GO:0071816">
    <property type="term" value="P:tail-anchored membrane protein insertion into ER membrane"/>
    <property type="evidence" value="ECO:0007669"/>
    <property type="project" value="TreeGrafter"/>
</dbReference>
<dbReference type="InterPro" id="IPR047154">
    <property type="entry name" value="UBL4A-like"/>
</dbReference>
<dbReference type="OMA" id="QRKICCQ"/>
<dbReference type="Proteomes" id="UP000683925">
    <property type="component" value="Unassembled WGS sequence"/>
</dbReference>